<feature type="transmembrane region" description="Helical" evidence="1">
    <location>
        <begin position="152"/>
        <end position="170"/>
    </location>
</feature>
<dbReference type="RefSeq" id="WP_108686787.1">
    <property type="nucleotide sequence ID" value="NZ_QCYK01000002.1"/>
</dbReference>
<keyword evidence="1" id="KW-0472">Membrane</keyword>
<evidence type="ECO:0000256" key="1">
    <source>
        <dbReference type="SAM" id="Phobius"/>
    </source>
</evidence>
<sequence length="174" mass="18408">MKSFVKYGLGTGIVSGLWSLITFKVIGWLNDVAFHGSLPAANVRSIGGLFSIVILVLGIVWAIREVRRLNGGQLSYGQAVRTGVLVTCVVAGIVGAFTLLYCTVINPGFTDFMVADAERTLRAAGKTPDQIAPELVSVRKQFSIGAQVGQALIGQVVVGSIAALILGAFMRTKR</sequence>
<dbReference type="OrthoDB" id="796739at2"/>
<accession>A0A2T7BF89</accession>
<evidence type="ECO:0008006" key="4">
    <source>
        <dbReference type="Google" id="ProtNLM"/>
    </source>
</evidence>
<gene>
    <name evidence="2" type="ORF">DCC81_11575</name>
</gene>
<name>A0A2T7BF89_9BACT</name>
<evidence type="ECO:0000313" key="3">
    <source>
        <dbReference type="Proteomes" id="UP000244450"/>
    </source>
</evidence>
<reference evidence="2 3" key="1">
    <citation type="submission" date="2018-04" db="EMBL/GenBank/DDBJ databases">
        <title>Chitinophaga fuyangensis sp. nov., isolated from soil in a chemical factory.</title>
        <authorList>
            <person name="Chen K."/>
        </authorList>
    </citation>
    <scope>NUCLEOTIDE SEQUENCE [LARGE SCALE GENOMIC DNA]</scope>
    <source>
        <strain evidence="2 3">LY-1</strain>
    </source>
</reference>
<dbReference type="InterPro" id="IPR025250">
    <property type="entry name" value="DUF4199"/>
</dbReference>
<organism evidence="2 3">
    <name type="scientific">Chitinophaga parva</name>
    <dbReference type="NCBI Taxonomy" id="2169414"/>
    <lineage>
        <taxon>Bacteria</taxon>
        <taxon>Pseudomonadati</taxon>
        <taxon>Bacteroidota</taxon>
        <taxon>Chitinophagia</taxon>
        <taxon>Chitinophagales</taxon>
        <taxon>Chitinophagaceae</taxon>
        <taxon>Chitinophaga</taxon>
    </lineage>
</organism>
<keyword evidence="1" id="KW-0812">Transmembrane</keyword>
<keyword evidence="1" id="KW-1133">Transmembrane helix</keyword>
<feature type="transmembrane region" description="Helical" evidence="1">
    <location>
        <begin position="7"/>
        <end position="29"/>
    </location>
</feature>
<protein>
    <recommendedName>
        <fullName evidence="4">DUF4199 domain-containing protein</fullName>
    </recommendedName>
</protein>
<keyword evidence="3" id="KW-1185">Reference proteome</keyword>
<dbReference type="AlphaFoldDB" id="A0A2T7BF89"/>
<proteinExistence type="predicted"/>
<dbReference type="Pfam" id="PF13858">
    <property type="entry name" value="DUF4199"/>
    <property type="match status" value="1"/>
</dbReference>
<comment type="caution">
    <text evidence="2">The sequence shown here is derived from an EMBL/GenBank/DDBJ whole genome shotgun (WGS) entry which is preliminary data.</text>
</comment>
<feature type="transmembrane region" description="Helical" evidence="1">
    <location>
        <begin position="41"/>
        <end position="63"/>
    </location>
</feature>
<feature type="transmembrane region" description="Helical" evidence="1">
    <location>
        <begin position="84"/>
        <end position="106"/>
    </location>
</feature>
<dbReference type="EMBL" id="QCYK01000002">
    <property type="protein sequence ID" value="PUZ24950.1"/>
    <property type="molecule type" value="Genomic_DNA"/>
</dbReference>
<evidence type="ECO:0000313" key="2">
    <source>
        <dbReference type="EMBL" id="PUZ24950.1"/>
    </source>
</evidence>
<dbReference type="Proteomes" id="UP000244450">
    <property type="component" value="Unassembled WGS sequence"/>
</dbReference>